<keyword evidence="2" id="KW-1185">Reference proteome</keyword>
<sequence length="655" mass="66051">MASQQQMRRENKTDHKRELHVVQGDVPQVTHYESLIVMDSGAQPAAVHRVVETMHAGILHDQSKTQKFENQGGQHYGATQTTADKVPERSQWLKESQNAIGEKAITTKDIALETGKTTAEYAGKVAGAAKDAALVVGRGAAEFSSETTTGAKESMESLHAGVSGLIENTAAAAEGVAEKALGVTGTVMDVGKKGANAGKDITLDTGRATMEYVGKGAALAAGLASDTKQGVRESAESLNAGVARVVEGTAEAAEKGASYIGETLGAGIDITLQAGRTTADYVRNAADVVKDSTLVGGRRAAEFASDTAVGVRESMESLNAGVGGVIEETEAVTEMVGEKVVGATCAVVDLGKKGAVAGKDIPLNTGKTTAGYVSKAGRSAAEMTSDAAAGLTASMENLNVGVGGLVEGTALATEKVAQKTFDTVVAGKDITLETGKATAEYARKAAGVAKEATNHGVAGLVEGTALATEKVAQKTFDTVVDVGKKGASYIGEKAVAGKDISLETGKATAEYVGKGASVVKDATLVGGWSALECAGDTAAGVTESMEDVSVGVGGLVENAAVATEVAAGKATGLKDVVVDMGKKGASYIVEKGVEGKDITLETGKTTAGYVGKAADVVKDATLVAGWSAAEVASDTAAGVTESMESLNAGVAGLVD</sequence>
<evidence type="ECO:0000313" key="2">
    <source>
        <dbReference type="Proteomes" id="UP001056120"/>
    </source>
</evidence>
<reference evidence="1 2" key="2">
    <citation type="journal article" date="2022" name="Mol. Ecol. Resour.">
        <title>The genomes of chicory, endive, great burdock and yacon provide insights into Asteraceae paleo-polyploidization history and plant inulin production.</title>
        <authorList>
            <person name="Fan W."/>
            <person name="Wang S."/>
            <person name="Wang H."/>
            <person name="Wang A."/>
            <person name="Jiang F."/>
            <person name="Liu H."/>
            <person name="Zhao H."/>
            <person name="Xu D."/>
            <person name="Zhang Y."/>
        </authorList>
    </citation>
    <scope>NUCLEOTIDE SEQUENCE [LARGE SCALE GENOMIC DNA]</scope>
    <source>
        <strain evidence="2">cv. Yunnan</strain>
        <tissue evidence="1">Leaves</tissue>
    </source>
</reference>
<proteinExistence type="predicted"/>
<dbReference type="EMBL" id="CM042036">
    <property type="protein sequence ID" value="KAI3744890.1"/>
    <property type="molecule type" value="Genomic_DNA"/>
</dbReference>
<dbReference type="Proteomes" id="UP001056120">
    <property type="component" value="Linkage Group LG19"/>
</dbReference>
<gene>
    <name evidence="1" type="ORF">L1987_57986</name>
</gene>
<accession>A0ACB9DEJ4</accession>
<reference evidence="2" key="1">
    <citation type="journal article" date="2022" name="Mol. Ecol. Resour.">
        <title>The genomes of chicory, endive, great burdock and yacon provide insights into Asteraceae palaeo-polyploidization history and plant inulin production.</title>
        <authorList>
            <person name="Fan W."/>
            <person name="Wang S."/>
            <person name="Wang H."/>
            <person name="Wang A."/>
            <person name="Jiang F."/>
            <person name="Liu H."/>
            <person name="Zhao H."/>
            <person name="Xu D."/>
            <person name="Zhang Y."/>
        </authorList>
    </citation>
    <scope>NUCLEOTIDE SEQUENCE [LARGE SCALE GENOMIC DNA]</scope>
    <source>
        <strain evidence="2">cv. Yunnan</strain>
    </source>
</reference>
<name>A0ACB9DEJ4_9ASTR</name>
<protein>
    <submittedName>
        <fullName evidence="1">Uncharacterized protein</fullName>
    </submittedName>
</protein>
<organism evidence="1 2">
    <name type="scientific">Smallanthus sonchifolius</name>
    <dbReference type="NCBI Taxonomy" id="185202"/>
    <lineage>
        <taxon>Eukaryota</taxon>
        <taxon>Viridiplantae</taxon>
        <taxon>Streptophyta</taxon>
        <taxon>Embryophyta</taxon>
        <taxon>Tracheophyta</taxon>
        <taxon>Spermatophyta</taxon>
        <taxon>Magnoliopsida</taxon>
        <taxon>eudicotyledons</taxon>
        <taxon>Gunneridae</taxon>
        <taxon>Pentapetalae</taxon>
        <taxon>asterids</taxon>
        <taxon>campanulids</taxon>
        <taxon>Asterales</taxon>
        <taxon>Asteraceae</taxon>
        <taxon>Asteroideae</taxon>
        <taxon>Heliantheae alliance</taxon>
        <taxon>Millerieae</taxon>
        <taxon>Smallanthus</taxon>
    </lineage>
</organism>
<evidence type="ECO:0000313" key="1">
    <source>
        <dbReference type="EMBL" id="KAI3744890.1"/>
    </source>
</evidence>
<comment type="caution">
    <text evidence="1">The sequence shown here is derived from an EMBL/GenBank/DDBJ whole genome shotgun (WGS) entry which is preliminary data.</text>
</comment>